<organism evidence="2 3">
    <name type="scientific">Algoriphagus ornithinivorans</name>
    <dbReference type="NCBI Taxonomy" id="226506"/>
    <lineage>
        <taxon>Bacteria</taxon>
        <taxon>Pseudomonadati</taxon>
        <taxon>Bacteroidota</taxon>
        <taxon>Cytophagia</taxon>
        <taxon>Cytophagales</taxon>
        <taxon>Cyclobacteriaceae</taxon>
        <taxon>Algoriphagus</taxon>
    </lineage>
</organism>
<evidence type="ECO:0000313" key="2">
    <source>
        <dbReference type="EMBL" id="SFO06079.1"/>
    </source>
</evidence>
<protein>
    <submittedName>
        <fullName evidence="2">Uncharacterized protein</fullName>
    </submittedName>
</protein>
<dbReference type="Proteomes" id="UP000199564">
    <property type="component" value="Unassembled WGS sequence"/>
</dbReference>
<evidence type="ECO:0000313" key="3">
    <source>
        <dbReference type="Proteomes" id="UP000199564"/>
    </source>
</evidence>
<reference evidence="3" key="1">
    <citation type="submission" date="2016-10" db="EMBL/GenBank/DDBJ databases">
        <authorList>
            <person name="Varghese N."/>
            <person name="Submissions S."/>
        </authorList>
    </citation>
    <scope>NUCLEOTIDE SEQUENCE [LARGE SCALE GENOMIC DNA]</scope>
    <source>
        <strain evidence="3">DSM 15282</strain>
    </source>
</reference>
<gene>
    <name evidence="2" type="ORF">SAMN04488519_103276</name>
</gene>
<accession>A0A1I5E3I1</accession>
<keyword evidence="1" id="KW-1133">Transmembrane helix</keyword>
<dbReference type="EMBL" id="FOVW01000003">
    <property type="protein sequence ID" value="SFO06079.1"/>
    <property type="molecule type" value="Genomic_DNA"/>
</dbReference>
<proteinExistence type="predicted"/>
<keyword evidence="1" id="KW-0472">Membrane</keyword>
<feature type="transmembrane region" description="Helical" evidence="1">
    <location>
        <begin position="57"/>
        <end position="76"/>
    </location>
</feature>
<evidence type="ECO:0000256" key="1">
    <source>
        <dbReference type="SAM" id="Phobius"/>
    </source>
</evidence>
<keyword evidence="1" id="KW-0812">Transmembrane</keyword>
<keyword evidence="3" id="KW-1185">Reference proteome</keyword>
<name>A0A1I5E3I1_9BACT</name>
<sequence>MPVGRCNPWQGNRLISRTLTLRGSNFMGYRVQLLQSWDAPRHMGFLFPPVSLAAIEGFNHFVVGYMLVISYLIFILKIRAGVVRFFSFEEIGAAAQLTILKGLNLSITTGLPLPVGRCNPWKRKQPDLAILTLKGSNFMYMEFNSFRVGMHQGIWIFFYHQFHWWLLRGLTTSWLDWLFLQSRVRRSRI</sequence>
<dbReference type="AlphaFoldDB" id="A0A1I5E3I1"/>